<evidence type="ECO:0000313" key="1">
    <source>
        <dbReference type="EMBL" id="KYG75069.1"/>
    </source>
</evidence>
<dbReference type="STRING" id="279360.MB14_07700"/>
<dbReference type="EMBL" id="LQZQ01000045">
    <property type="protein sequence ID" value="KYG75069.1"/>
    <property type="molecule type" value="Genomic_DNA"/>
</dbReference>
<evidence type="ECO:0000313" key="2">
    <source>
        <dbReference type="Proteomes" id="UP000075583"/>
    </source>
</evidence>
<comment type="caution">
    <text evidence="1">The sequence shown here is derived from an EMBL/GenBank/DDBJ whole genome shotgun (WGS) entry which is preliminary data.</text>
</comment>
<organism evidence="1 2">
    <name type="scientific">Roseivirga ehrenbergii (strain DSM 102268 / JCM 13514 / KCTC 12282 / NCIMB 14502 / KMM 6017)</name>
    <dbReference type="NCBI Taxonomy" id="279360"/>
    <lineage>
        <taxon>Bacteria</taxon>
        <taxon>Pseudomonadati</taxon>
        <taxon>Bacteroidota</taxon>
        <taxon>Cytophagia</taxon>
        <taxon>Cytophagales</taxon>
        <taxon>Roseivirgaceae</taxon>
        <taxon>Roseivirga</taxon>
    </lineage>
</organism>
<protein>
    <submittedName>
        <fullName evidence="1">Uncharacterized protein</fullName>
    </submittedName>
</protein>
<dbReference type="AlphaFoldDB" id="A0A150X8L5"/>
<accession>A0A150X8L5</accession>
<sequence length="238" mass="27780">MKNEPNRFYSTFNSKKDKKEFQIRELGKDTFRGMGVSILYGNGESYGREVHSSPTTESDYDEHFTKELLRIKPAYIVEDFLDFHFKEYCNLPDYDPDLFCKHMRYVILDRVKRSNREPYIEIVSNWIANTQDTLNSIGSQVIIDGFTSDEILTISHNLDELLLRISKLELGQEIIYQDVVEQIEELKQLSHKMKKKTWVDLLKRKLISFGLGKLTEQGFSLITSIFGDNKLLGKGDIF</sequence>
<proteinExistence type="predicted"/>
<keyword evidence="2" id="KW-1185">Reference proteome</keyword>
<dbReference type="RefSeq" id="WP_062592657.1">
    <property type="nucleotide sequence ID" value="NZ_LQZQ01000045.1"/>
</dbReference>
<dbReference type="Proteomes" id="UP000075583">
    <property type="component" value="Unassembled WGS sequence"/>
</dbReference>
<reference evidence="1" key="1">
    <citation type="submission" date="2016-01" db="EMBL/GenBank/DDBJ databases">
        <title>Genome sequencing of Roseivirga ehrenbergii KMM 6017.</title>
        <authorList>
            <person name="Selvaratnam C."/>
            <person name="Thevarajoo S."/>
            <person name="Goh K.M."/>
            <person name="Ee R."/>
            <person name="Chan K.-G."/>
            <person name="Chong C.S."/>
        </authorList>
    </citation>
    <scope>NUCLEOTIDE SEQUENCE [LARGE SCALE GENOMIC DNA]</scope>
    <source>
        <strain evidence="1">KMM 6017</strain>
    </source>
</reference>
<name>A0A150X8L5_ROSEK</name>
<gene>
    <name evidence="1" type="ORF">MB14_07700</name>
</gene>